<sequence>MNKLEQIVERILWESRLMVVFSVIASILAAFILVIMGTYDILLIFKELFHAFSDQEIYEQFHKDAITHIISAIDAYLISTVLLIFGIGLYELFVSKIDYAEKDTRSSKILIVHSLDQLKDKLAKVIVMVLIVTFFKHAVKYSYEEVLNLLYLGIGIFLIALAIYLLAKPHEAHKNEEH</sequence>
<dbReference type="OrthoDB" id="553933at2"/>
<dbReference type="STRING" id="204536.SULAZ_1113"/>
<dbReference type="PANTHER" id="PTHR31721:SF4">
    <property type="entry name" value="OS06G0710300 PROTEIN"/>
    <property type="match status" value="1"/>
</dbReference>
<dbReference type="KEGG" id="saf:SULAZ_1113"/>
<dbReference type="Pfam" id="PF03350">
    <property type="entry name" value="UPF0114"/>
    <property type="match status" value="1"/>
</dbReference>
<gene>
    <name evidence="2" type="ordered locus">SULAZ_1113</name>
</gene>
<dbReference type="PANTHER" id="PTHR31721">
    <property type="entry name" value="OS06G0710300 PROTEIN"/>
    <property type="match status" value="1"/>
</dbReference>
<dbReference type="PIRSF" id="PIRSF026509">
    <property type="entry name" value="UCP026509"/>
    <property type="match status" value="1"/>
</dbReference>
<protein>
    <recommendedName>
        <fullName evidence="4">YqhA family protein</fullName>
    </recommendedName>
</protein>
<feature type="transmembrane region" description="Helical" evidence="1">
    <location>
        <begin position="149"/>
        <end position="167"/>
    </location>
</feature>
<proteinExistence type="predicted"/>
<evidence type="ECO:0000313" key="2">
    <source>
        <dbReference type="EMBL" id="ACN98604.1"/>
    </source>
</evidence>
<feature type="transmembrane region" description="Helical" evidence="1">
    <location>
        <begin position="65"/>
        <end position="90"/>
    </location>
</feature>
<organism evidence="2 3">
    <name type="scientific">Sulfurihydrogenibium azorense (strain DSM 15241 / OCM 825 / Az-Fu1)</name>
    <dbReference type="NCBI Taxonomy" id="204536"/>
    <lineage>
        <taxon>Bacteria</taxon>
        <taxon>Pseudomonadati</taxon>
        <taxon>Aquificota</taxon>
        <taxon>Aquificia</taxon>
        <taxon>Aquificales</taxon>
        <taxon>Hydrogenothermaceae</taxon>
        <taxon>Sulfurihydrogenibium</taxon>
    </lineage>
</organism>
<keyword evidence="1" id="KW-1133">Transmembrane helix</keyword>
<dbReference type="HOGENOM" id="CLU_066743_4_0_0"/>
<feature type="transmembrane region" description="Helical" evidence="1">
    <location>
        <begin position="20"/>
        <end position="45"/>
    </location>
</feature>
<dbReference type="RefSeq" id="WP_012673926.1">
    <property type="nucleotide sequence ID" value="NC_012438.1"/>
</dbReference>
<evidence type="ECO:0008006" key="4">
    <source>
        <dbReference type="Google" id="ProtNLM"/>
    </source>
</evidence>
<dbReference type="AlphaFoldDB" id="C1DVE8"/>
<evidence type="ECO:0000256" key="1">
    <source>
        <dbReference type="SAM" id="Phobius"/>
    </source>
</evidence>
<dbReference type="eggNOG" id="COG2862">
    <property type="taxonomic scope" value="Bacteria"/>
</dbReference>
<dbReference type="InterPro" id="IPR005134">
    <property type="entry name" value="UPF0114"/>
</dbReference>
<accession>C1DVE8</accession>
<keyword evidence="1" id="KW-0472">Membrane</keyword>
<dbReference type="EMBL" id="CP001229">
    <property type="protein sequence ID" value="ACN98604.1"/>
    <property type="molecule type" value="Genomic_DNA"/>
</dbReference>
<keyword evidence="1" id="KW-0812">Transmembrane</keyword>
<evidence type="ECO:0000313" key="3">
    <source>
        <dbReference type="Proteomes" id="UP000001369"/>
    </source>
</evidence>
<reference evidence="2 3" key="1">
    <citation type="journal article" date="2009" name="J. Bacteriol.">
        <title>Complete and draft genome sequences of six members of the Aquificales.</title>
        <authorList>
            <person name="Reysenbach A.L."/>
            <person name="Hamamura N."/>
            <person name="Podar M."/>
            <person name="Griffiths E."/>
            <person name="Ferreira S."/>
            <person name="Hochstein R."/>
            <person name="Heidelberg J."/>
            <person name="Johnson J."/>
            <person name="Mead D."/>
            <person name="Pohorille A."/>
            <person name="Sarmiento M."/>
            <person name="Schweighofer K."/>
            <person name="Seshadri R."/>
            <person name="Voytek M.A."/>
        </authorList>
    </citation>
    <scope>NUCLEOTIDE SEQUENCE [LARGE SCALE GENOMIC DNA]</scope>
    <source>
        <strain evidence="3">Az-Fu1 / DSM 15241 / OCM 825</strain>
    </source>
</reference>
<dbReference type="Proteomes" id="UP000001369">
    <property type="component" value="Chromosome"/>
</dbReference>
<keyword evidence="3" id="KW-1185">Reference proteome</keyword>
<name>C1DVE8_SULAA</name>